<accession>A0A9P1DW24</accession>
<evidence type="ECO:0008006" key="5">
    <source>
        <dbReference type="Google" id="ProtNLM"/>
    </source>
</evidence>
<organism evidence="2">
    <name type="scientific">Cladocopium goreaui</name>
    <dbReference type="NCBI Taxonomy" id="2562237"/>
    <lineage>
        <taxon>Eukaryota</taxon>
        <taxon>Sar</taxon>
        <taxon>Alveolata</taxon>
        <taxon>Dinophyceae</taxon>
        <taxon>Suessiales</taxon>
        <taxon>Symbiodiniaceae</taxon>
        <taxon>Cladocopium</taxon>
    </lineage>
</organism>
<dbReference type="EMBL" id="CAMXCT030006621">
    <property type="protein sequence ID" value="CAL4804420.1"/>
    <property type="molecule type" value="Genomic_DNA"/>
</dbReference>
<dbReference type="EMBL" id="CAMXCT020006621">
    <property type="protein sequence ID" value="CAL1170483.1"/>
    <property type="molecule type" value="Genomic_DNA"/>
</dbReference>
<evidence type="ECO:0000313" key="4">
    <source>
        <dbReference type="Proteomes" id="UP001152797"/>
    </source>
</evidence>
<gene>
    <name evidence="2" type="ORF">C1SCF055_LOCUS41780</name>
</gene>
<evidence type="ECO:0000313" key="2">
    <source>
        <dbReference type="EMBL" id="CAI4017108.1"/>
    </source>
</evidence>
<name>A0A9P1DW24_9DINO</name>
<feature type="non-terminal residue" evidence="2">
    <location>
        <position position="310"/>
    </location>
</feature>
<dbReference type="OrthoDB" id="10674806at2759"/>
<proteinExistence type="predicted"/>
<reference evidence="2" key="1">
    <citation type="submission" date="2022-10" db="EMBL/GenBank/DDBJ databases">
        <authorList>
            <person name="Chen Y."/>
            <person name="Dougan E. K."/>
            <person name="Chan C."/>
            <person name="Rhodes N."/>
            <person name="Thang M."/>
        </authorList>
    </citation>
    <scope>NUCLEOTIDE SEQUENCE</scope>
</reference>
<comment type="caution">
    <text evidence="2">The sequence shown here is derived from an EMBL/GenBank/DDBJ whole genome shotgun (WGS) entry which is preliminary data.</text>
</comment>
<dbReference type="EMBL" id="CAMXCT010006621">
    <property type="protein sequence ID" value="CAI4017108.1"/>
    <property type="molecule type" value="Genomic_DNA"/>
</dbReference>
<protein>
    <recommendedName>
        <fullName evidence="5">C3H1-type domain-containing protein</fullName>
    </recommendedName>
</protein>
<feature type="region of interest" description="Disordered" evidence="1">
    <location>
        <begin position="1"/>
        <end position="50"/>
    </location>
</feature>
<keyword evidence="4" id="KW-1185">Reference proteome</keyword>
<evidence type="ECO:0000256" key="1">
    <source>
        <dbReference type="SAM" id="MobiDB-lite"/>
    </source>
</evidence>
<sequence length="310" mass="34040">MASLSNRKIEEHNAGTQSESSSERSNVESSDEFENYPGRKQQHAMRDGSCLRRAAGRGSFARFETHVEPNPIRCVGQASKTSCYIASKTYVPPQEAAACHEGRIVPSAGASYKSEVLSLRELPANEGEQAANQTLYESSAKLHRPAASLQNVRGASYKYDAPSARELPANEGEQAADDASLSRGRLPCNFCLFFRSPYGCLKGSECSFCHHSPNEQGGPQVARPRKLRRDRCKSKVQQLLETLTAEQGPDEVINAIQAEAQRNKYSRTLCQNLLDDWLSQNGDARTCLAGSTAARTAREPEQQDHSCRAT</sequence>
<reference evidence="3" key="2">
    <citation type="submission" date="2024-04" db="EMBL/GenBank/DDBJ databases">
        <authorList>
            <person name="Chen Y."/>
            <person name="Shah S."/>
            <person name="Dougan E. K."/>
            <person name="Thang M."/>
            <person name="Chan C."/>
        </authorList>
    </citation>
    <scope>NUCLEOTIDE SEQUENCE [LARGE SCALE GENOMIC DNA]</scope>
</reference>
<dbReference type="Proteomes" id="UP001152797">
    <property type="component" value="Unassembled WGS sequence"/>
</dbReference>
<evidence type="ECO:0000313" key="3">
    <source>
        <dbReference type="EMBL" id="CAL1170483.1"/>
    </source>
</evidence>
<dbReference type="AlphaFoldDB" id="A0A9P1DW24"/>